<evidence type="ECO:0000313" key="1">
    <source>
        <dbReference type="EMBL" id="TWH66189.1"/>
    </source>
</evidence>
<evidence type="ECO:0000313" key="2">
    <source>
        <dbReference type="Proteomes" id="UP000319825"/>
    </source>
</evidence>
<sequence length="153" mass="16052">MPAGKQAPPSGASCQVYEVPATACRERAITRLVNPAGNWMPLASAAPSGPYGLGPGWAGAADATADQRLPETAAVPPATVASSSVRRSIPTSRRRRCVVPTLPTAPSMKVNVRRDFPHDWVSTAVASGRLTGVTRSYRWFRQPAGGAGDLTMI</sequence>
<reference evidence="1 2" key="1">
    <citation type="submission" date="2019-07" db="EMBL/GenBank/DDBJ databases">
        <title>R&amp;d 2014.</title>
        <authorList>
            <person name="Klenk H.-P."/>
        </authorList>
    </citation>
    <scope>NUCLEOTIDE SEQUENCE [LARGE SCALE GENOMIC DNA]</scope>
    <source>
        <strain evidence="1 2">DSM 43868</strain>
    </source>
</reference>
<dbReference type="EMBL" id="VLKE01000001">
    <property type="protein sequence ID" value="TWH66189.1"/>
    <property type="molecule type" value="Genomic_DNA"/>
</dbReference>
<gene>
    <name evidence="1" type="ORF">JD77_01140</name>
</gene>
<comment type="caution">
    <text evidence="1">The sequence shown here is derived from an EMBL/GenBank/DDBJ whole genome shotgun (WGS) entry which is preliminary data.</text>
</comment>
<dbReference type="AlphaFoldDB" id="A0A562I598"/>
<dbReference type="Proteomes" id="UP000319825">
    <property type="component" value="Unassembled WGS sequence"/>
</dbReference>
<name>A0A562I598_MICOL</name>
<keyword evidence="2" id="KW-1185">Reference proteome</keyword>
<proteinExistence type="predicted"/>
<protein>
    <submittedName>
        <fullName evidence="1">Uncharacterized protein</fullName>
    </submittedName>
</protein>
<organism evidence="1 2">
    <name type="scientific">Micromonospora olivasterospora</name>
    <dbReference type="NCBI Taxonomy" id="1880"/>
    <lineage>
        <taxon>Bacteria</taxon>
        <taxon>Bacillati</taxon>
        <taxon>Actinomycetota</taxon>
        <taxon>Actinomycetes</taxon>
        <taxon>Micromonosporales</taxon>
        <taxon>Micromonosporaceae</taxon>
        <taxon>Micromonospora</taxon>
    </lineage>
</organism>
<accession>A0A562I598</accession>